<evidence type="ECO:0008006" key="4">
    <source>
        <dbReference type="Google" id="ProtNLM"/>
    </source>
</evidence>
<keyword evidence="3" id="KW-1185">Reference proteome</keyword>
<dbReference type="KEGG" id="abut:Ami103574_10895"/>
<dbReference type="RefSeq" id="WP_163067036.1">
    <property type="nucleotide sequence ID" value="NZ_CP048649.1"/>
</dbReference>
<evidence type="ECO:0000313" key="3">
    <source>
        <dbReference type="Proteomes" id="UP000466848"/>
    </source>
</evidence>
<keyword evidence="1" id="KW-0812">Transmembrane</keyword>
<reference evidence="2 3" key="1">
    <citation type="submission" date="2020-02" db="EMBL/GenBank/DDBJ databases">
        <authorList>
            <person name="Kim Y.B."/>
            <person name="Roh S.W."/>
        </authorList>
    </citation>
    <scope>NUCLEOTIDE SEQUENCE [LARGE SCALE GENOMIC DNA]</scope>
    <source>
        <strain evidence="2 3">DSM 103574</strain>
    </source>
</reference>
<protein>
    <recommendedName>
        <fullName evidence="4">Type ii secretion system (T2ss) protein f</fullName>
    </recommendedName>
</protein>
<dbReference type="EMBL" id="CP048649">
    <property type="protein sequence ID" value="QIB69796.1"/>
    <property type="molecule type" value="Genomic_DNA"/>
</dbReference>
<evidence type="ECO:0000313" key="2">
    <source>
        <dbReference type="EMBL" id="QIB69796.1"/>
    </source>
</evidence>
<name>A0A858C098_9FIRM</name>
<feature type="transmembrane region" description="Helical" evidence="1">
    <location>
        <begin position="241"/>
        <end position="263"/>
    </location>
</feature>
<evidence type="ECO:0000256" key="1">
    <source>
        <dbReference type="SAM" id="Phobius"/>
    </source>
</evidence>
<proteinExistence type="predicted"/>
<accession>A0A858C098</accession>
<dbReference type="AlphaFoldDB" id="A0A858C098"/>
<sequence>MGVMIIVLSGLFISLGCVCVIRERQPPEKKLFNATASLGTGFHNEDKLFGNTHYKMTRGQYDKFRLIVFIGLALMGILTLQKWIVLTGVIMYVISYPRRFIGKFGTPYNLLYMHYIKKEQQLKDDELFTALSLLRNMMVQLRHTPKGADYIIEYIAGDAKLTRPAFLKVLNLMRLGRMKEAEESFIQDIGTPLSVDTARILVQLDALEPSTMEKNLLSIQREISEIGNTKKQMMDELYSDMLLIPIIITVMLVFLDFLVVAYIGDLVQLNYYFSVH</sequence>
<dbReference type="Proteomes" id="UP000466848">
    <property type="component" value="Chromosome"/>
</dbReference>
<keyword evidence="1" id="KW-1133">Transmembrane helix</keyword>
<organism evidence="2 3">
    <name type="scientific">Aminipila butyrica</name>
    <dbReference type="NCBI Taxonomy" id="433296"/>
    <lineage>
        <taxon>Bacteria</taxon>
        <taxon>Bacillati</taxon>
        <taxon>Bacillota</taxon>
        <taxon>Clostridia</taxon>
        <taxon>Peptostreptococcales</taxon>
        <taxon>Anaerovoracaceae</taxon>
        <taxon>Aminipila</taxon>
    </lineage>
</organism>
<gene>
    <name evidence="2" type="ORF">Ami103574_10895</name>
</gene>
<feature type="transmembrane region" description="Helical" evidence="1">
    <location>
        <begin position="66"/>
        <end position="94"/>
    </location>
</feature>
<keyword evidence="1" id="KW-0472">Membrane</keyword>